<evidence type="ECO:0000256" key="4">
    <source>
        <dbReference type="ARBA" id="ARBA00023143"/>
    </source>
</evidence>
<feature type="domain" description="Flagellar hook-associated protein 2 N-terminal" evidence="6">
    <location>
        <begin position="31"/>
        <end position="127"/>
    </location>
</feature>
<evidence type="ECO:0000313" key="8">
    <source>
        <dbReference type="EMBL" id="QJW98004.1"/>
    </source>
</evidence>
<comment type="subunit">
    <text evidence="2 5">Homopentamer.</text>
</comment>
<organism evidence="8 9">
    <name type="scientific">Frigoriglobus tundricola</name>
    <dbReference type="NCBI Taxonomy" id="2774151"/>
    <lineage>
        <taxon>Bacteria</taxon>
        <taxon>Pseudomonadati</taxon>
        <taxon>Planctomycetota</taxon>
        <taxon>Planctomycetia</taxon>
        <taxon>Gemmatales</taxon>
        <taxon>Gemmataceae</taxon>
        <taxon>Frigoriglobus</taxon>
    </lineage>
</organism>
<evidence type="ECO:0000256" key="2">
    <source>
        <dbReference type="ARBA" id="ARBA00011255"/>
    </source>
</evidence>
<comment type="similarity">
    <text evidence="1 5">Belongs to the FliD family.</text>
</comment>
<keyword evidence="9" id="KW-1185">Reference proteome</keyword>
<dbReference type="GO" id="GO:0009424">
    <property type="term" value="C:bacterial-type flagellum hook"/>
    <property type="evidence" value="ECO:0007669"/>
    <property type="project" value="UniProtKB-UniRule"/>
</dbReference>
<evidence type="ECO:0000259" key="6">
    <source>
        <dbReference type="Pfam" id="PF02465"/>
    </source>
</evidence>
<evidence type="ECO:0000259" key="7">
    <source>
        <dbReference type="Pfam" id="PF07195"/>
    </source>
</evidence>
<accession>A0A6M5YX10</accession>
<evidence type="ECO:0000256" key="3">
    <source>
        <dbReference type="ARBA" id="ARBA00023054"/>
    </source>
</evidence>
<gene>
    <name evidence="8" type="ORF">FTUN_5584</name>
</gene>
<evidence type="ECO:0000256" key="1">
    <source>
        <dbReference type="ARBA" id="ARBA00009764"/>
    </source>
</evidence>
<dbReference type="KEGG" id="ftj:FTUN_5584"/>
<proteinExistence type="inferred from homology"/>
<feature type="domain" description="Flagellar hook-associated protein 2 C-terminal" evidence="7">
    <location>
        <begin position="574"/>
        <end position="659"/>
    </location>
</feature>
<dbReference type="Pfam" id="PF02465">
    <property type="entry name" value="FliD_N"/>
    <property type="match status" value="1"/>
</dbReference>
<dbReference type="Pfam" id="PF07195">
    <property type="entry name" value="FliD_C"/>
    <property type="match status" value="2"/>
</dbReference>
<evidence type="ECO:0000256" key="5">
    <source>
        <dbReference type="RuleBase" id="RU362066"/>
    </source>
</evidence>
<dbReference type="InterPro" id="IPR003481">
    <property type="entry name" value="FliD_N"/>
</dbReference>
<evidence type="ECO:0000313" key="9">
    <source>
        <dbReference type="Proteomes" id="UP000503447"/>
    </source>
</evidence>
<comment type="subcellular location">
    <subcellularLocation>
        <location evidence="5">Secreted</location>
    </subcellularLocation>
    <subcellularLocation>
        <location evidence="5">Bacterial flagellum</location>
    </subcellularLocation>
</comment>
<dbReference type="GO" id="GO:0005576">
    <property type="term" value="C:extracellular region"/>
    <property type="evidence" value="ECO:0007669"/>
    <property type="project" value="UniProtKB-SubCell"/>
</dbReference>
<dbReference type="PANTHER" id="PTHR30288:SF0">
    <property type="entry name" value="FLAGELLAR HOOK-ASSOCIATED PROTEIN 2"/>
    <property type="match status" value="1"/>
</dbReference>
<dbReference type="GO" id="GO:0009421">
    <property type="term" value="C:bacterial-type flagellum filament cap"/>
    <property type="evidence" value="ECO:0007669"/>
    <property type="project" value="InterPro"/>
</dbReference>
<dbReference type="AlphaFoldDB" id="A0A6M5YX10"/>
<dbReference type="RefSeq" id="WP_171473277.1">
    <property type="nucleotide sequence ID" value="NZ_CP053452.2"/>
</dbReference>
<dbReference type="InterPro" id="IPR040026">
    <property type="entry name" value="FliD"/>
</dbReference>
<protein>
    <recommendedName>
        <fullName evidence="5">Flagellar hook-associated protein 2</fullName>
        <shortName evidence="5">HAP2</shortName>
    </recommendedName>
    <alternativeName>
        <fullName evidence="5">Flagellar cap protein</fullName>
    </alternativeName>
</protein>
<dbReference type="EMBL" id="CP053452">
    <property type="protein sequence ID" value="QJW98004.1"/>
    <property type="molecule type" value="Genomic_DNA"/>
</dbReference>
<keyword evidence="3" id="KW-0175">Coiled coil</keyword>
<dbReference type="GO" id="GO:0007155">
    <property type="term" value="P:cell adhesion"/>
    <property type="evidence" value="ECO:0007669"/>
    <property type="project" value="InterPro"/>
</dbReference>
<dbReference type="PANTHER" id="PTHR30288">
    <property type="entry name" value="FLAGELLAR CAP/ASSEMBLY PROTEIN FLID"/>
    <property type="match status" value="1"/>
</dbReference>
<keyword evidence="4 5" id="KW-0975">Bacterial flagellum</keyword>
<dbReference type="GO" id="GO:0071973">
    <property type="term" value="P:bacterial-type flagellum-dependent cell motility"/>
    <property type="evidence" value="ECO:0007669"/>
    <property type="project" value="TreeGrafter"/>
</dbReference>
<dbReference type="Proteomes" id="UP000503447">
    <property type="component" value="Chromosome"/>
</dbReference>
<name>A0A6M5YX10_9BACT</name>
<comment type="function">
    <text evidence="5">Required for morphogenesis and for the elongation of the flagellar filament by facilitating polymerization of the flagellin monomers at the tip of growing filament. Forms a capping structure, which prevents flagellin subunits (transported through the central channel of the flagellum) from leaking out without polymerization at the distal end.</text>
</comment>
<sequence length="690" mass="68259">MSAISSASSGTAAGSTSSTSSAVFQITGLSSGIDTSSIITALTKFNTQQITQLQSQQATITAKQGGWTTIQTDLTNLQTAANALANSNGAFNSFTATAANATAITAAAGSSAVAGTYTLSVNALAQGEQVASQGFSDPNATIQQGTFSVQVGTGAATTVTVNSNNNTLQGLADALNQAGGDVSAAVINDGSGTPYRLLLTSSKTGAANTITVTNNLTSGTGAAIDATNTVIQPAADARVTIGSGSGALTVTSASNQLHSLIPGVSLNLLSTTSQPTTLTVAGDTTAAVTAVQNFVTAYNQVRDDIGTLTKYDPSGTNSGVLLGNSDAVQLQSALSDLISSPVAGVKATADDLTAAGLSFTNSGDLALNTTTLTNALTGQTPGVTATDIQNLFALSGSTDNPGVQFITGGASTLATAGAPYQVNITSPATRATLAATAAPAASTTIDSTNNTLAVQVNGIAATVTLTPGTYTATQLTAQLQQQINGASALANNPVAVSLSSSGNIQITSQEYGSGSGVAITGGTAASALGFSGNPSASGTNVAGNFVVNGKTEPANGFGQFLVGATTNANTAGLEVQATLTSPGGANVTVNQGLAAQLNVLVNSYLTPSTGKLATINSAYTTQISNITTQITQDNNAVSQKTAQLQTEFSQMETAINSLKTIQNQLSAFGVYSYSTGTTSYSSSSSSSSGK</sequence>
<reference evidence="9" key="1">
    <citation type="submission" date="2020-05" db="EMBL/GenBank/DDBJ databases">
        <title>Frigoriglobus tundricola gen. nov., sp. nov., a psychrotolerant cellulolytic planctomycete of the family Gemmataceae with two divergent copies of 16S rRNA gene.</title>
        <authorList>
            <person name="Kulichevskaya I.S."/>
            <person name="Ivanova A.A."/>
            <person name="Naumoff D.G."/>
            <person name="Beletsky A.V."/>
            <person name="Rijpstra W.I.C."/>
            <person name="Sinninghe Damste J.S."/>
            <person name="Mardanov A.V."/>
            <person name="Ravin N.V."/>
            <person name="Dedysh S.N."/>
        </authorList>
    </citation>
    <scope>NUCLEOTIDE SEQUENCE [LARGE SCALE GENOMIC DNA]</scope>
    <source>
        <strain evidence="9">PL17</strain>
    </source>
</reference>
<dbReference type="InterPro" id="IPR010809">
    <property type="entry name" value="FliD_C"/>
</dbReference>
<feature type="domain" description="Flagellar hook-associated protein 2 C-terminal" evidence="7">
    <location>
        <begin position="234"/>
        <end position="456"/>
    </location>
</feature>
<keyword evidence="5" id="KW-0964">Secreted</keyword>